<dbReference type="EMBL" id="UOEQ01000280">
    <property type="protein sequence ID" value="VAW20505.1"/>
    <property type="molecule type" value="Genomic_DNA"/>
</dbReference>
<keyword evidence="9 11" id="KW-0472">Membrane</keyword>
<dbReference type="PRINTS" id="PR01651">
    <property type="entry name" value="SECGEXPORT"/>
</dbReference>
<dbReference type="GO" id="GO:0009306">
    <property type="term" value="P:protein secretion"/>
    <property type="evidence" value="ECO:0007669"/>
    <property type="project" value="InterPro"/>
</dbReference>
<dbReference type="GO" id="GO:0065002">
    <property type="term" value="P:intracellular protein transmembrane transport"/>
    <property type="evidence" value="ECO:0007669"/>
    <property type="project" value="TreeGrafter"/>
</dbReference>
<feature type="transmembrane region" description="Helical" evidence="11">
    <location>
        <begin position="6"/>
        <end position="22"/>
    </location>
</feature>
<keyword evidence="7 11" id="KW-1133">Transmembrane helix</keyword>
<evidence type="ECO:0000256" key="6">
    <source>
        <dbReference type="ARBA" id="ARBA00022927"/>
    </source>
</evidence>
<dbReference type="GO" id="GO:0005886">
    <property type="term" value="C:plasma membrane"/>
    <property type="evidence" value="ECO:0007669"/>
    <property type="project" value="UniProtKB-SubCell"/>
</dbReference>
<protein>
    <submittedName>
        <fullName evidence="12">Protein translocase membrane subunit SecG</fullName>
    </submittedName>
</protein>
<feature type="region of interest" description="Disordered" evidence="10">
    <location>
        <begin position="103"/>
        <end position="147"/>
    </location>
</feature>
<keyword evidence="4" id="KW-1003">Cell membrane</keyword>
<evidence type="ECO:0000256" key="11">
    <source>
        <dbReference type="SAM" id="Phobius"/>
    </source>
</evidence>
<evidence type="ECO:0000256" key="7">
    <source>
        <dbReference type="ARBA" id="ARBA00022989"/>
    </source>
</evidence>
<keyword evidence="3" id="KW-0813">Transport</keyword>
<dbReference type="InterPro" id="IPR004692">
    <property type="entry name" value="SecG"/>
</dbReference>
<keyword evidence="8" id="KW-0811">Translocation</keyword>
<proteinExistence type="inferred from homology"/>
<evidence type="ECO:0000313" key="12">
    <source>
        <dbReference type="EMBL" id="VAW20505.1"/>
    </source>
</evidence>
<accession>A0A3B0TPF4</accession>
<feature type="compositionally biased region" description="Polar residues" evidence="10">
    <location>
        <begin position="124"/>
        <end position="136"/>
    </location>
</feature>
<evidence type="ECO:0000256" key="3">
    <source>
        <dbReference type="ARBA" id="ARBA00022448"/>
    </source>
</evidence>
<dbReference type="GO" id="GO:0043952">
    <property type="term" value="P:protein transport by the Sec complex"/>
    <property type="evidence" value="ECO:0007669"/>
    <property type="project" value="TreeGrafter"/>
</dbReference>
<dbReference type="PANTHER" id="PTHR34182:SF1">
    <property type="entry name" value="PROTEIN-EXPORT MEMBRANE PROTEIN SECG"/>
    <property type="match status" value="1"/>
</dbReference>
<comment type="subcellular location">
    <subcellularLocation>
        <location evidence="1">Cell membrane</location>
        <topology evidence="1">Multi-pass membrane protein</topology>
    </subcellularLocation>
</comment>
<comment type="similarity">
    <text evidence="2">Belongs to the SecG family.</text>
</comment>
<dbReference type="GO" id="GO:0015450">
    <property type="term" value="F:protein-transporting ATPase activity"/>
    <property type="evidence" value="ECO:0007669"/>
    <property type="project" value="InterPro"/>
</dbReference>
<feature type="compositionally biased region" description="Polar residues" evidence="10">
    <location>
        <begin position="103"/>
        <end position="114"/>
    </location>
</feature>
<name>A0A3B0TPF4_9ZZZZ</name>
<evidence type="ECO:0000256" key="9">
    <source>
        <dbReference type="ARBA" id="ARBA00023136"/>
    </source>
</evidence>
<gene>
    <name evidence="12" type="ORF">MNBD_ALPHA11-1344</name>
</gene>
<evidence type="ECO:0000256" key="10">
    <source>
        <dbReference type="SAM" id="MobiDB-lite"/>
    </source>
</evidence>
<reference evidence="12" key="1">
    <citation type="submission" date="2018-06" db="EMBL/GenBank/DDBJ databases">
        <authorList>
            <person name="Zhirakovskaya E."/>
        </authorList>
    </citation>
    <scope>NUCLEOTIDE SEQUENCE</scope>
</reference>
<evidence type="ECO:0000256" key="5">
    <source>
        <dbReference type="ARBA" id="ARBA00022692"/>
    </source>
</evidence>
<organism evidence="12">
    <name type="scientific">hydrothermal vent metagenome</name>
    <dbReference type="NCBI Taxonomy" id="652676"/>
    <lineage>
        <taxon>unclassified sequences</taxon>
        <taxon>metagenomes</taxon>
        <taxon>ecological metagenomes</taxon>
    </lineage>
</organism>
<feature type="transmembrane region" description="Helical" evidence="11">
    <location>
        <begin position="55"/>
        <end position="75"/>
    </location>
</feature>
<evidence type="ECO:0000256" key="4">
    <source>
        <dbReference type="ARBA" id="ARBA00022475"/>
    </source>
</evidence>
<dbReference type="Pfam" id="PF03840">
    <property type="entry name" value="SecG"/>
    <property type="match status" value="1"/>
</dbReference>
<evidence type="ECO:0000256" key="1">
    <source>
        <dbReference type="ARBA" id="ARBA00004651"/>
    </source>
</evidence>
<dbReference type="AlphaFoldDB" id="A0A3B0TPF4"/>
<dbReference type="NCBIfam" id="TIGR00810">
    <property type="entry name" value="secG"/>
    <property type="match status" value="1"/>
</dbReference>
<evidence type="ECO:0000256" key="8">
    <source>
        <dbReference type="ARBA" id="ARBA00023010"/>
    </source>
</evidence>
<evidence type="ECO:0000256" key="2">
    <source>
        <dbReference type="ARBA" id="ARBA00008445"/>
    </source>
</evidence>
<sequence>MANVLIVAYLLIVLALITIILIQRSEGGGLGMGGGGGGSGLVSARGSANVLTRTTAILAALFMATAIALSIVASIDGDANSILDNAEITLPGEENSVLDALNSMQPANNDNSLAIPQIDGATPADTSSPQDSSLPVPQTPAAPVNNN</sequence>
<dbReference type="PANTHER" id="PTHR34182">
    <property type="entry name" value="PROTEIN-EXPORT MEMBRANE PROTEIN SECG"/>
    <property type="match status" value="1"/>
</dbReference>
<keyword evidence="6" id="KW-0653">Protein transport</keyword>
<keyword evidence="5 11" id="KW-0812">Transmembrane</keyword>